<dbReference type="EMBL" id="KE145372">
    <property type="protein sequence ID" value="EPE24990.1"/>
    <property type="molecule type" value="Genomic_DNA"/>
</dbReference>
<keyword evidence="7" id="KW-0186">Copper</keyword>
<evidence type="ECO:0000256" key="9">
    <source>
        <dbReference type="ARBA" id="ARBA00023157"/>
    </source>
</evidence>
<keyword evidence="10" id="KW-0325">Glycoprotein</keyword>
<accession>S3CGF8</accession>
<dbReference type="InterPro" id="IPR035971">
    <property type="entry name" value="CBD_sf"/>
</dbReference>
<dbReference type="Proteomes" id="UP000016922">
    <property type="component" value="Unassembled WGS sequence"/>
</dbReference>
<dbReference type="PANTHER" id="PTHR33353:SF1">
    <property type="entry name" value="ENDO-BETA-1,4-GLUCANASE D"/>
    <property type="match status" value="1"/>
</dbReference>
<evidence type="ECO:0000313" key="16">
    <source>
        <dbReference type="Proteomes" id="UP000016922"/>
    </source>
</evidence>
<keyword evidence="4" id="KW-0479">Metal-binding</keyword>
<proteinExistence type="predicted"/>
<gene>
    <name evidence="15" type="ORF">GLAREA_11571</name>
</gene>
<keyword evidence="6" id="KW-0560">Oxidoreductase</keyword>
<dbReference type="Gene3D" id="2.70.50.70">
    <property type="match status" value="1"/>
</dbReference>
<keyword evidence="5 13" id="KW-0732">Signal</keyword>
<dbReference type="PROSITE" id="PS51164">
    <property type="entry name" value="CBM1_2"/>
    <property type="match status" value="1"/>
</dbReference>
<dbReference type="HOGENOM" id="CLU_031730_0_2_1"/>
<dbReference type="GO" id="GO:0030245">
    <property type="term" value="P:cellulose catabolic process"/>
    <property type="evidence" value="ECO:0007669"/>
    <property type="project" value="UniProtKB-UniRule"/>
</dbReference>
<dbReference type="SUPFAM" id="SSF57180">
    <property type="entry name" value="Cellulose-binding domain"/>
    <property type="match status" value="1"/>
</dbReference>
<dbReference type="OrthoDB" id="4849160at2759"/>
<keyword evidence="9 11" id="KW-1015">Disulfide bond</keyword>
<evidence type="ECO:0000313" key="15">
    <source>
        <dbReference type="EMBL" id="EPE24990.1"/>
    </source>
</evidence>
<dbReference type="CDD" id="cd21175">
    <property type="entry name" value="LPMO_AA9"/>
    <property type="match status" value="1"/>
</dbReference>
<evidence type="ECO:0000256" key="10">
    <source>
        <dbReference type="ARBA" id="ARBA00023180"/>
    </source>
</evidence>
<evidence type="ECO:0000256" key="5">
    <source>
        <dbReference type="ARBA" id="ARBA00022729"/>
    </source>
</evidence>
<dbReference type="EC" id="1.14.99.56" evidence="11"/>
<dbReference type="eggNOG" id="ENOG502RPHJ">
    <property type="taxonomic scope" value="Eukaryota"/>
</dbReference>
<comment type="function">
    <text evidence="11">Lytic polysaccharide monooxygenase (LMPO) that depolymerizes crystalline and amorphous polysaccharides via the oxidation of scissile alpha- or beta-(1-4)-glycosidic bonds, yielding C1 and/or C4 oxidation products. Catalysis by LPMOs requires the reduction of the active-site copper from Cu(II) to Cu(I) by a reducing agent and H(2)O(2) or O(2) as a cosubstrate.</text>
</comment>
<feature type="domain" description="CBM1" evidence="14">
    <location>
        <begin position="367"/>
        <end position="402"/>
    </location>
</feature>
<dbReference type="GO" id="GO:0046872">
    <property type="term" value="F:metal ion binding"/>
    <property type="evidence" value="ECO:0007669"/>
    <property type="project" value="UniProtKB-KW"/>
</dbReference>
<comment type="catalytic activity">
    <reaction evidence="11">
        <text>[(1-&gt;4)-beta-D-glucosyl]n+m + reduced acceptor + O2 = 4-dehydro-beta-D-glucosyl-[(1-&gt;4)-beta-D-glucosyl]n-1 + [(1-&gt;4)-beta-D-glucosyl]m + acceptor + H2O.</text>
        <dbReference type="EC" id="1.14.99.56"/>
    </reaction>
</comment>
<evidence type="ECO:0000256" key="6">
    <source>
        <dbReference type="ARBA" id="ARBA00023002"/>
    </source>
</evidence>
<feature type="region of interest" description="Disordered" evidence="12">
    <location>
        <begin position="298"/>
        <end position="350"/>
    </location>
</feature>
<dbReference type="PROSITE" id="PS00562">
    <property type="entry name" value="CBM1_1"/>
    <property type="match status" value="1"/>
</dbReference>
<evidence type="ECO:0000256" key="4">
    <source>
        <dbReference type="ARBA" id="ARBA00022723"/>
    </source>
</evidence>
<keyword evidence="11" id="KW-0624">Polysaccharide degradation</keyword>
<evidence type="ECO:0000256" key="12">
    <source>
        <dbReference type="SAM" id="MobiDB-lite"/>
    </source>
</evidence>
<comment type="cofactor">
    <cofactor evidence="1">
        <name>Cu(2+)</name>
        <dbReference type="ChEBI" id="CHEBI:29036"/>
    </cofactor>
</comment>
<dbReference type="RefSeq" id="XP_008087905.1">
    <property type="nucleotide sequence ID" value="XM_008089714.1"/>
</dbReference>
<organism evidence="15 16">
    <name type="scientific">Glarea lozoyensis (strain ATCC 20868 / MF5171)</name>
    <dbReference type="NCBI Taxonomy" id="1116229"/>
    <lineage>
        <taxon>Eukaryota</taxon>
        <taxon>Fungi</taxon>
        <taxon>Dikarya</taxon>
        <taxon>Ascomycota</taxon>
        <taxon>Pezizomycotina</taxon>
        <taxon>Leotiomycetes</taxon>
        <taxon>Helotiales</taxon>
        <taxon>Helotiaceae</taxon>
        <taxon>Glarea</taxon>
    </lineage>
</organism>
<keyword evidence="16" id="KW-1185">Reference proteome</keyword>
<dbReference type="GO" id="GO:0030248">
    <property type="term" value="F:cellulose binding"/>
    <property type="evidence" value="ECO:0007669"/>
    <property type="project" value="UniProtKB-UniRule"/>
</dbReference>
<comment type="subcellular location">
    <subcellularLocation>
        <location evidence="2 11">Secreted</location>
    </subcellularLocation>
</comment>
<dbReference type="Pfam" id="PF00734">
    <property type="entry name" value="CBM_1"/>
    <property type="match status" value="1"/>
</dbReference>
<feature type="chain" id="PRO_5004518577" description="AA9 family lytic polysaccharide monooxygenase" evidence="13">
    <location>
        <begin position="18"/>
        <end position="402"/>
    </location>
</feature>
<evidence type="ECO:0000256" key="3">
    <source>
        <dbReference type="ARBA" id="ARBA00022525"/>
    </source>
</evidence>
<reference evidence="15 16" key="1">
    <citation type="journal article" date="2013" name="BMC Genomics">
        <title>Genomics-driven discovery of the pneumocandin biosynthetic gene cluster in the fungus Glarea lozoyensis.</title>
        <authorList>
            <person name="Chen L."/>
            <person name="Yue Q."/>
            <person name="Zhang X."/>
            <person name="Xiang M."/>
            <person name="Wang C."/>
            <person name="Li S."/>
            <person name="Che Y."/>
            <person name="Ortiz-Lopez F.J."/>
            <person name="Bills G.F."/>
            <person name="Liu X."/>
            <person name="An Z."/>
        </authorList>
    </citation>
    <scope>NUCLEOTIDE SEQUENCE [LARGE SCALE GENOMIC DNA]</scope>
    <source>
        <strain evidence="16">ATCC 20868 / MF5171</strain>
    </source>
</reference>
<dbReference type="GeneID" id="19470612"/>
<dbReference type="GO" id="GO:0008810">
    <property type="term" value="F:cellulase activity"/>
    <property type="evidence" value="ECO:0007669"/>
    <property type="project" value="UniProtKB-UniRule"/>
</dbReference>
<name>S3CGF8_GLAL2</name>
<dbReference type="InterPro" id="IPR049892">
    <property type="entry name" value="AA9"/>
</dbReference>
<keyword evidence="11" id="KW-0136">Cellulose degradation</keyword>
<evidence type="ECO:0000256" key="8">
    <source>
        <dbReference type="ARBA" id="ARBA00023033"/>
    </source>
</evidence>
<keyword evidence="3 11" id="KW-0964">Secreted</keyword>
<evidence type="ECO:0000256" key="1">
    <source>
        <dbReference type="ARBA" id="ARBA00001973"/>
    </source>
</evidence>
<feature type="compositionally biased region" description="Polar residues" evidence="12">
    <location>
        <begin position="340"/>
        <end position="350"/>
    </location>
</feature>
<comment type="domain">
    <text evidence="11">Has a modular structure: an endo-beta-1,4-glucanase catalytic module at the N-terminus, a linker rich in serines and threonines, and a C-terminal carbohydrate-binding module (CBM).</text>
</comment>
<dbReference type="KEGG" id="glz:GLAREA_11571"/>
<dbReference type="Pfam" id="PF03443">
    <property type="entry name" value="AA9"/>
    <property type="match status" value="1"/>
</dbReference>
<evidence type="ECO:0000256" key="7">
    <source>
        <dbReference type="ARBA" id="ARBA00023008"/>
    </source>
</evidence>
<keyword evidence="11" id="KW-0119">Carbohydrate metabolism</keyword>
<evidence type="ECO:0000259" key="14">
    <source>
        <dbReference type="PROSITE" id="PS51164"/>
    </source>
</evidence>
<dbReference type="AlphaFoldDB" id="S3CGF8"/>
<evidence type="ECO:0000256" key="2">
    <source>
        <dbReference type="ARBA" id="ARBA00004613"/>
    </source>
</evidence>
<dbReference type="OMA" id="DGKWANE"/>
<dbReference type="STRING" id="1116229.S3CGF8"/>
<dbReference type="InterPro" id="IPR000254">
    <property type="entry name" value="CBD"/>
</dbReference>
<dbReference type="GO" id="GO:0005576">
    <property type="term" value="C:extracellular region"/>
    <property type="evidence" value="ECO:0007669"/>
    <property type="project" value="UniProtKB-SubCell"/>
</dbReference>
<dbReference type="PANTHER" id="PTHR33353">
    <property type="entry name" value="PUTATIVE (AFU_ORTHOLOGUE AFUA_1G12560)-RELATED"/>
    <property type="match status" value="1"/>
</dbReference>
<feature type="signal peptide" evidence="13">
    <location>
        <begin position="1"/>
        <end position="17"/>
    </location>
</feature>
<sequence>MFFKSVLAISLASAVSAHQNFHQFWVNDVSPGYEAAIRMPPSNSPVTDVTSNDITCNVNGNTVPSGKGTAKANAGDTIKVQWDSSSHPGPIQHFLFGPVDNAASATGIGSWIKIDEFDQTDGVWANEIMMANNMTYEFKLPTGLATGEYLLRSEMLALHGAQTIGGGQFYMGCAQLAITGTSASETCGPSIELPGAYNAEDPSIYIPNIYNGFDITTYTAPGGAVASCGAGSGASPVTSAVASASAPASAANATSAVVTEASSVSSAIIETLAPSPAVPTIEPVEPAPVTDVVEAPTATAAPVSSKKDSCKSKSATPTVAPVSTKKDSCRSKTAVPYPTGANNGTISSPTTLRTIASPAASAGLSTGGVALYGQCGGSTYTGSTVCASGTCTVMNAYYSQCV</sequence>
<dbReference type="GO" id="GO:0004497">
    <property type="term" value="F:monooxygenase activity"/>
    <property type="evidence" value="ECO:0007669"/>
    <property type="project" value="UniProtKB-KW"/>
</dbReference>
<dbReference type="InterPro" id="IPR005103">
    <property type="entry name" value="AA9_LPMO"/>
</dbReference>
<protein>
    <recommendedName>
        <fullName evidence="11">AA9 family lytic polysaccharide monooxygenase</fullName>
        <ecNumber evidence="11">1.14.99.56</ecNumber>
    </recommendedName>
    <alternativeName>
        <fullName evidence="11">Endo-beta-1,4-glucanase</fullName>
    </alternativeName>
    <alternativeName>
        <fullName evidence="11">Glycosyl hydrolase 61 family protein</fullName>
    </alternativeName>
</protein>
<keyword evidence="8" id="KW-0503">Monooxygenase</keyword>
<evidence type="ECO:0000256" key="13">
    <source>
        <dbReference type="SAM" id="SignalP"/>
    </source>
</evidence>
<dbReference type="SMART" id="SM00236">
    <property type="entry name" value="fCBD"/>
    <property type="match status" value="1"/>
</dbReference>
<evidence type="ECO:0000256" key="11">
    <source>
        <dbReference type="RuleBase" id="RU368122"/>
    </source>
</evidence>